<name>A0A178MXC6_9PROT</name>
<evidence type="ECO:0000256" key="1">
    <source>
        <dbReference type="SAM" id="Phobius"/>
    </source>
</evidence>
<proteinExistence type="predicted"/>
<keyword evidence="1" id="KW-0472">Membrane</keyword>
<dbReference type="STRING" id="1285242.A6A04_10205"/>
<gene>
    <name evidence="2" type="ORF">A6A04_10205</name>
</gene>
<protein>
    <submittedName>
        <fullName evidence="2">Uncharacterized protein</fullName>
    </submittedName>
</protein>
<feature type="transmembrane region" description="Helical" evidence="1">
    <location>
        <begin position="129"/>
        <end position="149"/>
    </location>
</feature>
<reference evidence="2 3" key="1">
    <citation type="submission" date="2016-04" db="EMBL/GenBank/DDBJ databases">
        <title>Draft genome sequence of freshwater magnetotactic bacteria Magnetospirillum marisnigri SP-1 and Magnetospirillum moscoviense BB-1.</title>
        <authorList>
            <person name="Koziaeva V."/>
            <person name="Dziuba M.V."/>
            <person name="Ivanov T.M."/>
            <person name="Kuznetsov B."/>
            <person name="Grouzdev D.S."/>
        </authorList>
    </citation>
    <scope>NUCLEOTIDE SEQUENCE [LARGE SCALE GENOMIC DNA]</scope>
    <source>
        <strain evidence="2 3">SP-1</strain>
    </source>
</reference>
<evidence type="ECO:0000313" key="3">
    <source>
        <dbReference type="Proteomes" id="UP000078428"/>
    </source>
</evidence>
<keyword evidence="3" id="KW-1185">Reference proteome</keyword>
<keyword evidence="1" id="KW-0812">Transmembrane</keyword>
<sequence>MRALHREAPTREATLALLLCLNELWAFARDKGDLALEAHVEAPLSDSLFLHHKAVCDLPWLLTPLVDFARRLTLGSNNAKQARRLLQAYRETERRALEQVLRQASLVWPLGLCLWLAGLAVLGEAGITALAWWAASLAAAGVVSGLWRIRLRSIVDQRLGVLDAMIEGCLSYLNGYVPRVCAENARSVLPPALRPSVFDLDEALGAHSTSIPAVGTVAARSKVLDLIGAKADSGEPTVGTTEEADLLALWKRMNGEEKT</sequence>
<organism evidence="2 3">
    <name type="scientific">Paramagnetospirillum marisnigri</name>
    <dbReference type="NCBI Taxonomy" id="1285242"/>
    <lineage>
        <taxon>Bacteria</taxon>
        <taxon>Pseudomonadati</taxon>
        <taxon>Pseudomonadota</taxon>
        <taxon>Alphaproteobacteria</taxon>
        <taxon>Rhodospirillales</taxon>
        <taxon>Magnetospirillaceae</taxon>
        <taxon>Paramagnetospirillum</taxon>
    </lineage>
</organism>
<evidence type="ECO:0000313" key="2">
    <source>
        <dbReference type="EMBL" id="OAN55932.1"/>
    </source>
</evidence>
<dbReference type="EMBL" id="LWQT01000010">
    <property type="protein sequence ID" value="OAN55932.1"/>
    <property type="molecule type" value="Genomic_DNA"/>
</dbReference>
<comment type="caution">
    <text evidence="2">The sequence shown here is derived from an EMBL/GenBank/DDBJ whole genome shotgun (WGS) entry which is preliminary data.</text>
</comment>
<accession>A0A178MXC6</accession>
<keyword evidence="1" id="KW-1133">Transmembrane helix</keyword>
<feature type="transmembrane region" description="Helical" evidence="1">
    <location>
        <begin position="104"/>
        <end position="123"/>
    </location>
</feature>
<dbReference type="AlphaFoldDB" id="A0A178MXC6"/>
<dbReference type="Proteomes" id="UP000078428">
    <property type="component" value="Unassembled WGS sequence"/>
</dbReference>